<keyword evidence="2" id="KW-0472">Membrane</keyword>
<protein>
    <submittedName>
        <fullName evidence="3">Uncharacterized protein</fullName>
    </submittedName>
</protein>
<accession>A0A4Y2H931</accession>
<keyword evidence="2" id="KW-0812">Transmembrane</keyword>
<evidence type="ECO:0000313" key="4">
    <source>
        <dbReference type="Proteomes" id="UP000499080"/>
    </source>
</evidence>
<evidence type="ECO:0000256" key="1">
    <source>
        <dbReference type="SAM" id="MobiDB-lite"/>
    </source>
</evidence>
<keyword evidence="4" id="KW-1185">Reference proteome</keyword>
<proteinExistence type="predicted"/>
<organism evidence="3 4">
    <name type="scientific">Araneus ventricosus</name>
    <name type="common">Orbweaver spider</name>
    <name type="synonym">Epeira ventricosa</name>
    <dbReference type="NCBI Taxonomy" id="182803"/>
    <lineage>
        <taxon>Eukaryota</taxon>
        <taxon>Metazoa</taxon>
        <taxon>Ecdysozoa</taxon>
        <taxon>Arthropoda</taxon>
        <taxon>Chelicerata</taxon>
        <taxon>Arachnida</taxon>
        <taxon>Araneae</taxon>
        <taxon>Araneomorphae</taxon>
        <taxon>Entelegynae</taxon>
        <taxon>Araneoidea</taxon>
        <taxon>Araneidae</taxon>
        <taxon>Araneus</taxon>
    </lineage>
</organism>
<dbReference type="AlphaFoldDB" id="A0A4Y2H931"/>
<feature type="transmembrane region" description="Helical" evidence="2">
    <location>
        <begin position="29"/>
        <end position="46"/>
    </location>
</feature>
<reference evidence="3 4" key="1">
    <citation type="journal article" date="2019" name="Sci. Rep.">
        <title>Orb-weaving spider Araneus ventricosus genome elucidates the spidroin gene catalogue.</title>
        <authorList>
            <person name="Kono N."/>
            <person name="Nakamura H."/>
            <person name="Ohtoshi R."/>
            <person name="Moran D.A.P."/>
            <person name="Shinohara A."/>
            <person name="Yoshida Y."/>
            <person name="Fujiwara M."/>
            <person name="Mori M."/>
            <person name="Tomita M."/>
            <person name="Arakawa K."/>
        </authorList>
    </citation>
    <scope>NUCLEOTIDE SEQUENCE [LARGE SCALE GENOMIC DNA]</scope>
</reference>
<comment type="caution">
    <text evidence="3">The sequence shown here is derived from an EMBL/GenBank/DDBJ whole genome shotgun (WGS) entry which is preliminary data.</text>
</comment>
<gene>
    <name evidence="3" type="ORF">AVEN_49635_1</name>
</gene>
<evidence type="ECO:0000313" key="3">
    <source>
        <dbReference type="EMBL" id="GBM60874.1"/>
    </source>
</evidence>
<keyword evidence="2" id="KW-1133">Transmembrane helix</keyword>
<evidence type="ECO:0000256" key="2">
    <source>
        <dbReference type="SAM" id="Phobius"/>
    </source>
</evidence>
<feature type="region of interest" description="Disordered" evidence="1">
    <location>
        <begin position="88"/>
        <end position="109"/>
    </location>
</feature>
<sequence>MPKSDIFTFIHIFAFRIVSSSYRKNMEFLTIFNLFLLICVFGGLSAKDPPLPTDFKWTHGGFWKLVGSHLFAKNHPISSMQFEDLSGNETVEESNAPSPSKEDCYSSDESTNFEDCKYLVEDMLDANRLPQVISTVTCLQRGGNVSLNKLRFHGYTNYDDVKLQLPVLRKQSGSEGRRNYKVKDCNPEKPIRLSGGYGIIGRLPDPVK</sequence>
<dbReference type="EMBL" id="BGPR01001743">
    <property type="protein sequence ID" value="GBM60874.1"/>
    <property type="molecule type" value="Genomic_DNA"/>
</dbReference>
<dbReference type="Proteomes" id="UP000499080">
    <property type="component" value="Unassembled WGS sequence"/>
</dbReference>
<feature type="compositionally biased region" description="Polar residues" evidence="1">
    <location>
        <begin position="88"/>
        <end position="98"/>
    </location>
</feature>
<name>A0A4Y2H931_ARAVE</name>